<protein>
    <submittedName>
        <fullName evidence="2">Uncharacterized protein</fullName>
    </submittedName>
</protein>
<keyword evidence="3" id="KW-1185">Reference proteome</keyword>
<feature type="compositionally biased region" description="Basic and acidic residues" evidence="1">
    <location>
        <begin position="99"/>
        <end position="115"/>
    </location>
</feature>
<proteinExistence type="predicted"/>
<feature type="compositionally biased region" description="Polar residues" evidence="1">
    <location>
        <begin position="155"/>
        <end position="168"/>
    </location>
</feature>
<accession>A0A7R8XEL9</accession>
<feature type="region of interest" description="Disordered" evidence="1">
    <location>
        <begin position="73"/>
        <end position="139"/>
    </location>
</feature>
<dbReference type="EMBL" id="CAJPEV010000728">
    <property type="protein sequence ID" value="CAG0887955.1"/>
    <property type="molecule type" value="Genomic_DNA"/>
</dbReference>
<feature type="region of interest" description="Disordered" evidence="1">
    <location>
        <begin position="151"/>
        <end position="180"/>
    </location>
</feature>
<feature type="compositionally biased region" description="Polar residues" evidence="1">
    <location>
        <begin position="1"/>
        <end position="15"/>
    </location>
</feature>
<sequence length="455" mass="49852">MPACSCTQNGRNRCGTSKAVRSHGGNLADGHLDEDGEAGGRLLLVEHQDLDVVCDPQLRDEVHQTLRVDTHARDQDRDLKRRRKDPRGNLNISPSETHLSGELEGEIRVDRDRGGGRIQGGHRPNLMAATPSGQRKESTISFSRNTFTAPLASPTAHSVSPRCETSSSSEHRTVPPTAASHSSLPCVVYERSIPSEPATAIMHRDRQRRQEEDLPPFLASPADVVDPPSPRGHQDAEVHVVQTRHGQVHGDVSHRHLHDRYSIPIDMPYSFKYRSGKDGERIGIQDVDVGALGAQDEARHGARIRVALLQRLHARHDRGNGLTCYTCFHLGVTQMCPEGIWFKTECKDAARNGSWFCANGYDEAGKTVYAGCISSETGGCKNIELLDIFGVTVACLCEEDLCNNPHNTINSTSSSVIKSTPPPEQSTMPPLGQGASFLVPPHLFSLLVITLHRVQ</sequence>
<dbReference type="EMBL" id="LR900245">
    <property type="protein sequence ID" value="CAD7244859.1"/>
    <property type="molecule type" value="Genomic_DNA"/>
</dbReference>
<dbReference type="AlphaFoldDB" id="A0A7R8XEL9"/>
<evidence type="ECO:0000313" key="2">
    <source>
        <dbReference type="EMBL" id="CAD7244859.1"/>
    </source>
</evidence>
<evidence type="ECO:0000313" key="3">
    <source>
        <dbReference type="Proteomes" id="UP000677054"/>
    </source>
</evidence>
<feature type="region of interest" description="Disordered" evidence="1">
    <location>
        <begin position="1"/>
        <end position="31"/>
    </location>
</feature>
<evidence type="ECO:0000256" key="1">
    <source>
        <dbReference type="SAM" id="MobiDB-lite"/>
    </source>
</evidence>
<organism evidence="2">
    <name type="scientific">Darwinula stevensoni</name>
    <dbReference type="NCBI Taxonomy" id="69355"/>
    <lineage>
        <taxon>Eukaryota</taxon>
        <taxon>Metazoa</taxon>
        <taxon>Ecdysozoa</taxon>
        <taxon>Arthropoda</taxon>
        <taxon>Crustacea</taxon>
        <taxon>Oligostraca</taxon>
        <taxon>Ostracoda</taxon>
        <taxon>Podocopa</taxon>
        <taxon>Podocopida</taxon>
        <taxon>Darwinulocopina</taxon>
        <taxon>Darwinuloidea</taxon>
        <taxon>Darwinulidae</taxon>
        <taxon>Darwinula</taxon>
    </lineage>
</organism>
<gene>
    <name evidence="2" type="ORF">DSTB1V02_LOCUS4745</name>
</gene>
<name>A0A7R8XEL9_9CRUS</name>
<dbReference type="Proteomes" id="UP000677054">
    <property type="component" value="Unassembled WGS sequence"/>
</dbReference>
<reference evidence="2" key="1">
    <citation type="submission" date="2020-11" db="EMBL/GenBank/DDBJ databases">
        <authorList>
            <person name="Tran Van P."/>
        </authorList>
    </citation>
    <scope>NUCLEOTIDE SEQUENCE</scope>
</reference>